<keyword evidence="3 4" id="KW-0975">Bacterial flagellum</keyword>
<dbReference type="EMBL" id="FNIT01000006">
    <property type="protein sequence ID" value="SDO42192.1"/>
    <property type="molecule type" value="Genomic_DNA"/>
</dbReference>
<dbReference type="PANTHER" id="PTHR34653">
    <property type="match status" value="1"/>
</dbReference>
<dbReference type="GO" id="GO:0071973">
    <property type="term" value="P:bacterial-type flagellum-dependent cell motility"/>
    <property type="evidence" value="ECO:0007669"/>
    <property type="project" value="InterPro"/>
</dbReference>
<protein>
    <recommendedName>
        <fullName evidence="4">Flagellar hook-basal body complex protein FliE</fullName>
    </recommendedName>
</protein>
<evidence type="ECO:0000256" key="1">
    <source>
        <dbReference type="ARBA" id="ARBA00004117"/>
    </source>
</evidence>
<evidence type="ECO:0000256" key="2">
    <source>
        <dbReference type="ARBA" id="ARBA00009272"/>
    </source>
</evidence>
<dbReference type="InterPro" id="IPR001624">
    <property type="entry name" value="FliE"/>
</dbReference>
<dbReference type="AlphaFoldDB" id="A0A1H0JF23"/>
<keyword evidence="5" id="KW-0966">Cell projection</keyword>
<organism evidence="5 6">
    <name type="scientific">Aureimonas jatrophae</name>
    <dbReference type="NCBI Taxonomy" id="1166073"/>
    <lineage>
        <taxon>Bacteria</taxon>
        <taxon>Pseudomonadati</taxon>
        <taxon>Pseudomonadota</taxon>
        <taxon>Alphaproteobacteria</taxon>
        <taxon>Hyphomicrobiales</taxon>
        <taxon>Aurantimonadaceae</taxon>
        <taxon>Aureimonas</taxon>
    </lineage>
</organism>
<dbReference type="Pfam" id="PF02049">
    <property type="entry name" value="FliE"/>
    <property type="match status" value="1"/>
</dbReference>
<comment type="similarity">
    <text evidence="2 4">Belongs to the FliE family.</text>
</comment>
<dbReference type="GO" id="GO:0005198">
    <property type="term" value="F:structural molecule activity"/>
    <property type="evidence" value="ECO:0007669"/>
    <property type="project" value="InterPro"/>
</dbReference>
<dbReference type="STRING" id="1166073.SAMN05192530_106150"/>
<dbReference type="GO" id="GO:0009425">
    <property type="term" value="C:bacterial-type flagellum basal body"/>
    <property type="evidence" value="ECO:0007669"/>
    <property type="project" value="UniProtKB-SubCell"/>
</dbReference>
<reference evidence="5 6" key="1">
    <citation type="submission" date="2016-10" db="EMBL/GenBank/DDBJ databases">
        <authorList>
            <person name="de Groot N.N."/>
        </authorList>
    </citation>
    <scope>NUCLEOTIDE SEQUENCE [LARGE SCALE GENOMIC DNA]</scope>
    <source>
        <strain evidence="6">L7-484,KACC 16230,DSM 25025</strain>
    </source>
</reference>
<keyword evidence="5" id="KW-0282">Flagellum</keyword>
<dbReference type="RefSeq" id="WP_090674464.1">
    <property type="nucleotide sequence ID" value="NZ_FNIT01000006.1"/>
</dbReference>
<dbReference type="HAMAP" id="MF_00724">
    <property type="entry name" value="FliE"/>
    <property type="match status" value="1"/>
</dbReference>
<keyword evidence="6" id="KW-1185">Reference proteome</keyword>
<gene>
    <name evidence="4" type="primary">fliE</name>
    <name evidence="5" type="ORF">SAMN05192530_106150</name>
</gene>
<proteinExistence type="inferred from homology"/>
<evidence type="ECO:0000313" key="6">
    <source>
        <dbReference type="Proteomes" id="UP000198793"/>
    </source>
</evidence>
<dbReference type="PANTHER" id="PTHR34653:SF1">
    <property type="entry name" value="FLAGELLAR HOOK-BASAL BODY COMPLEX PROTEIN FLIE"/>
    <property type="match status" value="1"/>
</dbReference>
<dbReference type="OrthoDB" id="9812413at2"/>
<dbReference type="Proteomes" id="UP000198793">
    <property type="component" value="Unassembled WGS sequence"/>
</dbReference>
<accession>A0A1H0JF23</accession>
<name>A0A1H0JF23_9HYPH</name>
<keyword evidence="5" id="KW-0969">Cilium</keyword>
<evidence type="ECO:0000256" key="3">
    <source>
        <dbReference type="ARBA" id="ARBA00023143"/>
    </source>
</evidence>
<comment type="subcellular location">
    <subcellularLocation>
        <location evidence="1 4">Bacterial flagellum basal body</location>
    </subcellularLocation>
</comment>
<sequence length="107" mass="10992">MLSAVSNSFSRMDSMPVRAPGLSAPNAAATAAAAPEQSFAAAMAEVMQDASRSLKGAETTSIQGINGQTSTQAVVDAVMGAERTLQTAVALRDKVVSAYLELSRMSI</sequence>
<dbReference type="GO" id="GO:0003774">
    <property type="term" value="F:cytoskeletal motor activity"/>
    <property type="evidence" value="ECO:0007669"/>
    <property type="project" value="InterPro"/>
</dbReference>
<evidence type="ECO:0000256" key="4">
    <source>
        <dbReference type="HAMAP-Rule" id="MF_00724"/>
    </source>
</evidence>
<evidence type="ECO:0000313" key="5">
    <source>
        <dbReference type="EMBL" id="SDO42192.1"/>
    </source>
</evidence>